<evidence type="ECO:0000256" key="1">
    <source>
        <dbReference type="SAM" id="Phobius"/>
    </source>
</evidence>
<keyword evidence="1" id="KW-0472">Membrane</keyword>
<organism evidence="2 3">
    <name type="scientific">Pontibacillus litoralis JSM 072002</name>
    <dbReference type="NCBI Taxonomy" id="1385512"/>
    <lineage>
        <taxon>Bacteria</taxon>
        <taxon>Bacillati</taxon>
        <taxon>Bacillota</taxon>
        <taxon>Bacilli</taxon>
        <taxon>Bacillales</taxon>
        <taxon>Bacillaceae</taxon>
        <taxon>Pontibacillus</taxon>
    </lineage>
</organism>
<keyword evidence="1" id="KW-1133">Transmembrane helix</keyword>
<name>A0A0A5FV72_9BACI</name>
<sequence>MLKKKTRYIILFFAVVGFIAYVTFMPFSPLSLSYSGESETWRVEGVEISVDELLRFGEGMLYMKGQSEYLADYFKLTGHIELQWVGYDANSRMHEYELSWMLITFLLRLKTMYWI</sequence>
<dbReference type="AlphaFoldDB" id="A0A0A5FV72"/>
<proteinExistence type="predicted"/>
<evidence type="ECO:0000313" key="3">
    <source>
        <dbReference type="Proteomes" id="UP000030401"/>
    </source>
</evidence>
<dbReference type="OrthoDB" id="2973929at2"/>
<dbReference type="Proteomes" id="UP000030401">
    <property type="component" value="Unassembled WGS sequence"/>
</dbReference>
<comment type="caution">
    <text evidence="2">The sequence shown here is derived from an EMBL/GenBank/DDBJ whole genome shotgun (WGS) entry which is preliminary data.</text>
</comment>
<protein>
    <submittedName>
        <fullName evidence="2">Uncharacterized protein</fullName>
    </submittedName>
</protein>
<dbReference type="EMBL" id="AVPG01000033">
    <property type="protein sequence ID" value="KGX84686.1"/>
    <property type="molecule type" value="Genomic_DNA"/>
</dbReference>
<accession>A0A0A5FV72</accession>
<feature type="transmembrane region" description="Helical" evidence="1">
    <location>
        <begin position="7"/>
        <end position="27"/>
    </location>
</feature>
<evidence type="ECO:0000313" key="2">
    <source>
        <dbReference type="EMBL" id="KGX84686.1"/>
    </source>
</evidence>
<keyword evidence="1" id="KW-0812">Transmembrane</keyword>
<keyword evidence="3" id="KW-1185">Reference proteome</keyword>
<gene>
    <name evidence="2" type="ORF">N784_12120</name>
</gene>
<reference evidence="2 3" key="1">
    <citation type="submission" date="2013-08" db="EMBL/GenBank/DDBJ databases">
        <authorList>
            <person name="Huang J."/>
            <person name="Wang G."/>
        </authorList>
    </citation>
    <scope>NUCLEOTIDE SEQUENCE [LARGE SCALE GENOMIC DNA]</scope>
    <source>
        <strain evidence="2 3">JSM 072002</strain>
    </source>
</reference>